<dbReference type="EMBL" id="GECZ01023117">
    <property type="protein sequence ID" value="JAS46652.1"/>
    <property type="molecule type" value="Transcribed_RNA"/>
</dbReference>
<gene>
    <name evidence="3" type="ORF">g.22746</name>
</gene>
<evidence type="ECO:0000259" key="2">
    <source>
        <dbReference type="Pfam" id="PF01965"/>
    </source>
</evidence>
<accession>A0A1B6F8T6</accession>
<feature type="domain" description="DJ-1/PfpI" evidence="2">
    <location>
        <begin position="36"/>
        <end position="201"/>
    </location>
</feature>
<dbReference type="SUPFAM" id="SSF52317">
    <property type="entry name" value="Class I glutamine amidotransferase-like"/>
    <property type="match status" value="1"/>
</dbReference>
<keyword evidence="1" id="KW-0732">Signal</keyword>
<dbReference type="Pfam" id="PF01965">
    <property type="entry name" value="DJ-1_PfpI"/>
    <property type="match status" value="1"/>
</dbReference>
<feature type="chain" id="PRO_5008582784" description="DJ-1/PfpI domain-containing protein" evidence="1">
    <location>
        <begin position="21"/>
        <end position="222"/>
    </location>
</feature>
<organism evidence="3">
    <name type="scientific">Cuerna arida</name>
    <dbReference type="NCBI Taxonomy" id="1464854"/>
    <lineage>
        <taxon>Eukaryota</taxon>
        <taxon>Metazoa</taxon>
        <taxon>Ecdysozoa</taxon>
        <taxon>Arthropoda</taxon>
        <taxon>Hexapoda</taxon>
        <taxon>Insecta</taxon>
        <taxon>Pterygota</taxon>
        <taxon>Neoptera</taxon>
        <taxon>Paraneoptera</taxon>
        <taxon>Hemiptera</taxon>
        <taxon>Auchenorrhyncha</taxon>
        <taxon>Membracoidea</taxon>
        <taxon>Cicadellidae</taxon>
        <taxon>Cicadellinae</taxon>
        <taxon>Proconiini</taxon>
        <taxon>Cuerna</taxon>
    </lineage>
</organism>
<dbReference type="InterPro" id="IPR050325">
    <property type="entry name" value="Prot/Nucl_acid_deglycase"/>
</dbReference>
<dbReference type="PANTHER" id="PTHR48094">
    <property type="entry name" value="PROTEIN/NUCLEIC ACID DEGLYCASE DJ-1-RELATED"/>
    <property type="match status" value="1"/>
</dbReference>
<reference evidence="3" key="1">
    <citation type="submission" date="2015-11" db="EMBL/GenBank/DDBJ databases">
        <title>De novo transcriptome assembly of four potential Pierce s Disease insect vectors from Arizona vineyards.</title>
        <authorList>
            <person name="Tassone E.E."/>
        </authorList>
    </citation>
    <scope>NUCLEOTIDE SEQUENCE</scope>
</reference>
<dbReference type="GO" id="GO:0005739">
    <property type="term" value="C:mitochondrion"/>
    <property type="evidence" value="ECO:0007669"/>
    <property type="project" value="TreeGrafter"/>
</dbReference>
<feature type="signal peptide" evidence="1">
    <location>
        <begin position="1"/>
        <end position="20"/>
    </location>
</feature>
<proteinExistence type="predicted"/>
<dbReference type="GO" id="GO:0005634">
    <property type="term" value="C:nucleus"/>
    <property type="evidence" value="ECO:0007669"/>
    <property type="project" value="TreeGrafter"/>
</dbReference>
<dbReference type="AlphaFoldDB" id="A0A1B6F8T6"/>
<sequence>MSFVYVFCIILCSGSQLCNSLTFPFAARQAKANLTAVVLISDGTEELEAVTIIDLLRRAGMRVTVAGVPGTSAVKCKYGCVLVPDCGLDSALKQGLYDLVVIPGGEQACNTMAQSDKVGRLLTEHVKGERFVAATTSGPVVLDAHRINYLQRLTSAPEFGDKLRKHYSYYNWEETIVDEPGRMITGRFSGTILEFGLALINHVADKKTADKVSFGLQPYSSV</sequence>
<dbReference type="PANTHER" id="PTHR48094:SF12">
    <property type="entry name" value="PARKINSON DISEASE PROTEIN 7 HOMOLOG"/>
    <property type="match status" value="1"/>
</dbReference>
<evidence type="ECO:0000313" key="3">
    <source>
        <dbReference type="EMBL" id="JAS46652.1"/>
    </source>
</evidence>
<name>A0A1B6F8T6_9HEMI</name>
<protein>
    <recommendedName>
        <fullName evidence="2">DJ-1/PfpI domain-containing protein</fullName>
    </recommendedName>
</protein>
<dbReference type="GO" id="GO:1903189">
    <property type="term" value="P:glyoxal metabolic process"/>
    <property type="evidence" value="ECO:0007669"/>
    <property type="project" value="TreeGrafter"/>
</dbReference>
<dbReference type="Gene3D" id="3.40.50.880">
    <property type="match status" value="1"/>
</dbReference>
<evidence type="ECO:0000256" key="1">
    <source>
        <dbReference type="SAM" id="SignalP"/>
    </source>
</evidence>
<dbReference type="InterPro" id="IPR002818">
    <property type="entry name" value="DJ-1/PfpI"/>
</dbReference>
<dbReference type="InterPro" id="IPR029062">
    <property type="entry name" value="Class_I_gatase-like"/>
</dbReference>
<dbReference type="GO" id="GO:0006979">
    <property type="term" value="P:response to oxidative stress"/>
    <property type="evidence" value="ECO:0007669"/>
    <property type="project" value="TreeGrafter"/>
</dbReference>